<keyword evidence="3" id="KW-1185">Reference proteome</keyword>
<dbReference type="PaxDb" id="3708-A0A078IY27"/>
<evidence type="ECO:0000256" key="1">
    <source>
        <dbReference type="SAM" id="MobiDB-lite"/>
    </source>
</evidence>
<dbReference type="AlphaFoldDB" id="A0A078IY27"/>
<dbReference type="Proteomes" id="UP000028999">
    <property type="component" value="Unassembled WGS sequence"/>
</dbReference>
<feature type="region of interest" description="Disordered" evidence="1">
    <location>
        <begin position="1"/>
        <end position="20"/>
    </location>
</feature>
<protein>
    <submittedName>
        <fullName evidence="2">BnaC09g53880D protein</fullName>
    </submittedName>
</protein>
<sequence length="20" mass="2314">MKFGTVRRGFRDAESIGMVR</sequence>
<organism evidence="2 3">
    <name type="scientific">Brassica napus</name>
    <name type="common">Rape</name>
    <dbReference type="NCBI Taxonomy" id="3708"/>
    <lineage>
        <taxon>Eukaryota</taxon>
        <taxon>Viridiplantae</taxon>
        <taxon>Streptophyta</taxon>
        <taxon>Embryophyta</taxon>
        <taxon>Tracheophyta</taxon>
        <taxon>Spermatophyta</taxon>
        <taxon>Magnoliopsida</taxon>
        <taxon>eudicotyledons</taxon>
        <taxon>Gunneridae</taxon>
        <taxon>Pentapetalae</taxon>
        <taxon>rosids</taxon>
        <taxon>malvids</taxon>
        <taxon>Brassicales</taxon>
        <taxon>Brassicaceae</taxon>
        <taxon>Brassiceae</taxon>
        <taxon>Brassica</taxon>
    </lineage>
</organism>
<dbReference type="EMBL" id="LK033294">
    <property type="protein sequence ID" value="CDY54249.1"/>
    <property type="molecule type" value="Genomic_DNA"/>
</dbReference>
<gene>
    <name evidence="2" type="primary">BnaC09g53880D</name>
    <name evidence="2" type="ORF">GSBRNA2T00013651001</name>
</gene>
<accession>A0A078IY27</accession>
<reference evidence="2 3" key="1">
    <citation type="journal article" date="2014" name="Science">
        <title>Plant genetics. Early allopolyploid evolution in the post-Neolithic Brassica napus oilseed genome.</title>
        <authorList>
            <person name="Chalhoub B."/>
            <person name="Denoeud F."/>
            <person name="Liu S."/>
            <person name="Parkin I.A."/>
            <person name="Tang H."/>
            <person name="Wang X."/>
            <person name="Chiquet J."/>
            <person name="Belcram H."/>
            <person name="Tong C."/>
            <person name="Samans B."/>
            <person name="Correa M."/>
            <person name="Da Silva C."/>
            <person name="Just J."/>
            <person name="Falentin C."/>
            <person name="Koh C.S."/>
            <person name="Le Clainche I."/>
            <person name="Bernard M."/>
            <person name="Bento P."/>
            <person name="Noel B."/>
            <person name="Labadie K."/>
            <person name="Alberti A."/>
            <person name="Charles M."/>
            <person name="Arnaud D."/>
            <person name="Guo H."/>
            <person name="Daviaud C."/>
            <person name="Alamery S."/>
            <person name="Jabbari K."/>
            <person name="Zhao M."/>
            <person name="Edger P.P."/>
            <person name="Chelaifa H."/>
            <person name="Tack D."/>
            <person name="Lassalle G."/>
            <person name="Mestiri I."/>
            <person name="Schnel N."/>
            <person name="Le Paslier M.C."/>
            <person name="Fan G."/>
            <person name="Renault V."/>
            <person name="Bayer P.E."/>
            <person name="Golicz A.A."/>
            <person name="Manoli S."/>
            <person name="Lee T.H."/>
            <person name="Thi V.H."/>
            <person name="Chalabi S."/>
            <person name="Hu Q."/>
            <person name="Fan C."/>
            <person name="Tollenaere R."/>
            <person name="Lu Y."/>
            <person name="Battail C."/>
            <person name="Shen J."/>
            <person name="Sidebottom C.H."/>
            <person name="Wang X."/>
            <person name="Canaguier A."/>
            <person name="Chauveau A."/>
            <person name="Berard A."/>
            <person name="Deniot G."/>
            <person name="Guan M."/>
            <person name="Liu Z."/>
            <person name="Sun F."/>
            <person name="Lim Y.P."/>
            <person name="Lyons E."/>
            <person name="Town C.D."/>
            <person name="Bancroft I."/>
            <person name="Wang X."/>
            <person name="Meng J."/>
            <person name="Ma J."/>
            <person name="Pires J.C."/>
            <person name="King G.J."/>
            <person name="Brunel D."/>
            <person name="Delourme R."/>
            <person name="Renard M."/>
            <person name="Aury J.M."/>
            <person name="Adams K.L."/>
            <person name="Batley J."/>
            <person name="Snowdon R.J."/>
            <person name="Tost J."/>
            <person name="Edwards D."/>
            <person name="Zhou Y."/>
            <person name="Hua W."/>
            <person name="Sharpe A.G."/>
            <person name="Paterson A.H."/>
            <person name="Guan C."/>
            <person name="Wincker P."/>
        </authorList>
    </citation>
    <scope>NUCLEOTIDE SEQUENCE [LARGE SCALE GENOMIC DNA]</scope>
    <source>
        <strain evidence="3">cv. Darmor-bzh</strain>
    </source>
</reference>
<dbReference type="Gramene" id="CDY54249">
    <property type="protein sequence ID" value="CDY54249"/>
    <property type="gene ID" value="GSBRNA2T00013651001"/>
</dbReference>
<proteinExistence type="predicted"/>
<evidence type="ECO:0000313" key="3">
    <source>
        <dbReference type="Proteomes" id="UP000028999"/>
    </source>
</evidence>
<evidence type="ECO:0000313" key="2">
    <source>
        <dbReference type="EMBL" id="CDY54249.1"/>
    </source>
</evidence>
<name>A0A078IY27_BRANA</name>